<dbReference type="InterPro" id="IPR029063">
    <property type="entry name" value="SAM-dependent_MTases_sf"/>
</dbReference>
<protein>
    <recommendedName>
        <fullName evidence="2">Methyltransferase domain-containing protein</fullName>
    </recommendedName>
</protein>
<dbReference type="Pfam" id="PF13489">
    <property type="entry name" value="Methyltransf_23"/>
    <property type="match status" value="1"/>
</dbReference>
<gene>
    <name evidence="1" type="ORF">METZ01_LOCUS12850</name>
</gene>
<evidence type="ECO:0000313" key="1">
    <source>
        <dbReference type="EMBL" id="SUZ59996.1"/>
    </source>
</evidence>
<dbReference type="AlphaFoldDB" id="A0A381NZC0"/>
<dbReference type="CDD" id="cd02440">
    <property type="entry name" value="AdoMet_MTases"/>
    <property type="match status" value="1"/>
</dbReference>
<proteinExistence type="predicted"/>
<dbReference type="Gene3D" id="3.40.50.150">
    <property type="entry name" value="Vaccinia Virus protein VP39"/>
    <property type="match status" value="1"/>
</dbReference>
<dbReference type="EMBL" id="UINC01000711">
    <property type="protein sequence ID" value="SUZ59996.1"/>
    <property type="molecule type" value="Genomic_DNA"/>
</dbReference>
<reference evidence="1" key="1">
    <citation type="submission" date="2018-05" db="EMBL/GenBank/DDBJ databases">
        <authorList>
            <person name="Lanie J.A."/>
            <person name="Ng W.-L."/>
            <person name="Kazmierczak K.M."/>
            <person name="Andrzejewski T.M."/>
            <person name="Davidsen T.M."/>
            <person name="Wayne K.J."/>
            <person name="Tettelin H."/>
            <person name="Glass J.I."/>
            <person name="Rusch D."/>
            <person name="Podicherti R."/>
            <person name="Tsui H.-C.T."/>
            <person name="Winkler M.E."/>
        </authorList>
    </citation>
    <scope>NUCLEOTIDE SEQUENCE</scope>
</reference>
<dbReference type="SUPFAM" id="SSF53335">
    <property type="entry name" value="S-adenosyl-L-methionine-dependent methyltransferases"/>
    <property type="match status" value="1"/>
</dbReference>
<evidence type="ECO:0008006" key="2">
    <source>
        <dbReference type="Google" id="ProtNLM"/>
    </source>
</evidence>
<accession>A0A381NZC0</accession>
<name>A0A381NZC0_9ZZZZ</name>
<organism evidence="1">
    <name type="scientific">marine metagenome</name>
    <dbReference type="NCBI Taxonomy" id="408172"/>
    <lineage>
        <taxon>unclassified sequences</taxon>
        <taxon>metagenomes</taxon>
        <taxon>ecological metagenomes</taxon>
    </lineage>
</organism>
<sequence>MPELTIPMCHHLINTCDITEDDTVLDFGCAKGYVTYGFRLLGIEAYGVDISEYPISKAPKEVEQYLTLIKPQEKLPKKEYSWGICKDILEHIPYDGIKKQLQILYEHCENIFIIVPLGDGERYYIDSYEHDKSHYIREDLVWWHEMLQEVGYSNVRSTYDLGPFKKNWNFEKRGNGMIIGNKVEGIMKGI</sequence>